<accession>A0A176VTJ4</accession>
<dbReference type="EMBL" id="LVLJ01002675">
    <property type="protein sequence ID" value="OAE24118.1"/>
    <property type="molecule type" value="Genomic_DNA"/>
</dbReference>
<evidence type="ECO:0000313" key="1">
    <source>
        <dbReference type="EMBL" id="OAE24118.1"/>
    </source>
</evidence>
<proteinExistence type="predicted"/>
<dbReference type="AlphaFoldDB" id="A0A176VTJ4"/>
<protein>
    <submittedName>
        <fullName evidence="1">Uncharacterized protein</fullName>
    </submittedName>
</protein>
<dbReference type="Proteomes" id="UP000077202">
    <property type="component" value="Unassembled WGS sequence"/>
</dbReference>
<evidence type="ECO:0000313" key="2">
    <source>
        <dbReference type="Proteomes" id="UP000077202"/>
    </source>
</evidence>
<comment type="caution">
    <text evidence="1">The sequence shown here is derived from an EMBL/GenBank/DDBJ whole genome shotgun (WGS) entry which is preliminary data.</text>
</comment>
<gene>
    <name evidence="1" type="ORF">AXG93_2752s1320</name>
</gene>
<keyword evidence="2" id="KW-1185">Reference proteome</keyword>
<reference evidence="1" key="1">
    <citation type="submission" date="2016-03" db="EMBL/GenBank/DDBJ databases">
        <title>Mechanisms controlling the formation of the plant cell surface in tip-growing cells are functionally conserved among land plants.</title>
        <authorList>
            <person name="Honkanen S."/>
            <person name="Jones V.A."/>
            <person name="Morieri G."/>
            <person name="Champion C."/>
            <person name="Hetherington A.J."/>
            <person name="Kelly S."/>
            <person name="Saint-Marcoux D."/>
            <person name="Proust H."/>
            <person name="Prescott H."/>
            <person name="Dolan L."/>
        </authorList>
    </citation>
    <scope>NUCLEOTIDE SEQUENCE [LARGE SCALE GENOMIC DNA]</scope>
    <source>
        <tissue evidence="1">Whole gametophyte</tissue>
    </source>
</reference>
<name>A0A176VTJ4_MARPO</name>
<organism evidence="1 2">
    <name type="scientific">Marchantia polymorpha subsp. ruderalis</name>
    <dbReference type="NCBI Taxonomy" id="1480154"/>
    <lineage>
        <taxon>Eukaryota</taxon>
        <taxon>Viridiplantae</taxon>
        <taxon>Streptophyta</taxon>
        <taxon>Embryophyta</taxon>
        <taxon>Marchantiophyta</taxon>
        <taxon>Marchantiopsida</taxon>
        <taxon>Marchantiidae</taxon>
        <taxon>Marchantiales</taxon>
        <taxon>Marchantiaceae</taxon>
        <taxon>Marchantia</taxon>
    </lineage>
</organism>
<sequence>MVLKDSSKKNLGGHLYMKTRQFLKGLKTNKRSASRNLPDAEFSSTSTEFMKIDEGEPGYYPEISSCADVGNTSFRHWVDNSDSNLSHGEDGMETSDIVPIDDMTSQPQSYESQDWLPTFESRHYQLAGATCIDNDQSLVAQESAEESVDYDASAINIPYLDCRRPSQMDGYRITVTKECRLGAQTFQKFTQKFVVVSVVIYKQKAVRR</sequence>